<keyword evidence="1" id="KW-0472">Membrane</keyword>
<dbReference type="EMBL" id="GGEC01006391">
    <property type="protein sequence ID" value="MBW86874.1"/>
    <property type="molecule type" value="Transcribed_RNA"/>
</dbReference>
<keyword evidence="1" id="KW-0812">Transmembrane</keyword>
<proteinExistence type="predicted"/>
<dbReference type="AlphaFoldDB" id="A0A2P2J056"/>
<accession>A0A2P2J056</accession>
<feature type="transmembrane region" description="Helical" evidence="1">
    <location>
        <begin position="6"/>
        <end position="23"/>
    </location>
</feature>
<evidence type="ECO:0000256" key="1">
    <source>
        <dbReference type="SAM" id="Phobius"/>
    </source>
</evidence>
<keyword evidence="1" id="KW-1133">Transmembrane helix</keyword>
<protein>
    <submittedName>
        <fullName evidence="2">Uncharacterized protein</fullName>
    </submittedName>
</protein>
<evidence type="ECO:0000313" key="2">
    <source>
        <dbReference type="EMBL" id="MBW86874.1"/>
    </source>
</evidence>
<name>A0A2P2J056_RHIMU</name>
<reference evidence="2" key="1">
    <citation type="submission" date="2018-02" db="EMBL/GenBank/DDBJ databases">
        <title>Rhizophora mucronata_Transcriptome.</title>
        <authorList>
            <person name="Meera S.P."/>
            <person name="Sreeshan A."/>
            <person name="Augustine A."/>
        </authorList>
    </citation>
    <scope>NUCLEOTIDE SEQUENCE</scope>
    <source>
        <tissue evidence="2">Leaf</tissue>
    </source>
</reference>
<feature type="transmembrane region" description="Helical" evidence="1">
    <location>
        <begin position="35"/>
        <end position="55"/>
    </location>
</feature>
<organism evidence="2">
    <name type="scientific">Rhizophora mucronata</name>
    <name type="common">Asiatic mangrove</name>
    <dbReference type="NCBI Taxonomy" id="61149"/>
    <lineage>
        <taxon>Eukaryota</taxon>
        <taxon>Viridiplantae</taxon>
        <taxon>Streptophyta</taxon>
        <taxon>Embryophyta</taxon>
        <taxon>Tracheophyta</taxon>
        <taxon>Spermatophyta</taxon>
        <taxon>Magnoliopsida</taxon>
        <taxon>eudicotyledons</taxon>
        <taxon>Gunneridae</taxon>
        <taxon>Pentapetalae</taxon>
        <taxon>rosids</taxon>
        <taxon>fabids</taxon>
        <taxon>Malpighiales</taxon>
        <taxon>Rhizophoraceae</taxon>
        <taxon>Rhizophora</taxon>
    </lineage>
</organism>
<sequence length="67" mass="7723">MFHLERIYMFSFFLVSLYLSVLIDQVDRQNNLGSVVIDEFFLLLAVCSHVLMTFLTSKFVLLTTSGV</sequence>